<feature type="non-terminal residue" evidence="1">
    <location>
        <position position="1"/>
    </location>
</feature>
<sequence>MDDERQVCKCSNDDSGNQISYSHKGSCLGNLVDVRDGAPPHYAIAHCRSVFVCSPISHTIQLQRFLLKFAYLFSSLKYYEAHQMIVHAEALKNIIQYLYELNTDIRSNINIFRVICASNEMTVIANTDTADSAHST</sequence>
<keyword evidence="2" id="KW-1185">Reference proteome</keyword>
<reference evidence="1" key="1">
    <citation type="journal article" date="2023" name="IScience">
        <title>Live-bearing cockroach genome reveals convergent evolutionary mechanisms linked to viviparity in insects and beyond.</title>
        <authorList>
            <person name="Fouks B."/>
            <person name="Harrison M.C."/>
            <person name="Mikhailova A.A."/>
            <person name="Marchal E."/>
            <person name="English S."/>
            <person name="Carruthers M."/>
            <person name="Jennings E.C."/>
            <person name="Chiamaka E.L."/>
            <person name="Frigard R.A."/>
            <person name="Pippel M."/>
            <person name="Attardo G.M."/>
            <person name="Benoit J.B."/>
            <person name="Bornberg-Bauer E."/>
            <person name="Tobe S.S."/>
        </authorList>
    </citation>
    <scope>NUCLEOTIDE SEQUENCE</scope>
    <source>
        <strain evidence="1">Stay&amp;Tobe</strain>
    </source>
</reference>
<evidence type="ECO:0000313" key="2">
    <source>
        <dbReference type="Proteomes" id="UP001233999"/>
    </source>
</evidence>
<protein>
    <submittedName>
        <fullName evidence="1">Uncharacterized protein</fullName>
    </submittedName>
</protein>
<dbReference type="AlphaFoldDB" id="A0AAD8AGH0"/>
<accession>A0AAD8AGH0</accession>
<name>A0AAD8AGH0_DIPPU</name>
<evidence type="ECO:0000313" key="1">
    <source>
        <dbReference type="EMBL" id="KAJ9598335.1"/>
    </source>
</evidence>
<comment type="caution">
    <text evidence="1">The sequence shown here is derived from an EMBL/GenBank/DDBJ whole genome shotgun (WGS) entry which is preliminary data.</text>
</comment>
<dbReference type="EMBL" id="JASPKZ010001229">
    <property type="protein sequence ID" value="KAJ9598335.1"/>
    <property type="molecule type" value="Genomic_DNA"/>
</dbReference>
<proteinExistence type="predicted"/>
<gene>
    <name evidence="1" type="ORF">L9F63_011013</name>
</gene>
<dbReference type="Proteomes" id="UP001233999">
    <property type="component" value="Unassembled WGS sequence"/>
</dbReference>
<organism evidence="1 2">
    <name type="scientific">Diploptera punctata</name>
    <name type="common">Pacific beetle cockroach</name>
    <dbReference type="NCBI Taxonomy" id="6984"/>
    <lineage>
        <taxon>Eukaryota</taxon>
        <taxon>Metazoa</taxon>
        <taxon>Ecdysozoa</taxon>
        <taxon>Arthropoda</taxon>
        <taxon>Hexapoda</taxon>
        <taxon>Insecta</taxon>
        <taxon>Pterygota</taxon>
        <taxon>Neoptera</taxon>
        <taxon>Polyneoptera</taxon>
        <taxon>Dictyoptera</taxon>
        <taxon>Blattodea</taxon>
        <taxon>Blaberoidea</taxon>
        <taxon>Blaberidae</taxon>
        <taxon>Diplopterinae</taxon>
        <taxon>Diploptera</taxon>
    </lineage>
</organism>
<reference evidence="1" key="2">
    <citation type="submission" date="2023-05" db="EMBL/GenBank/DDBJ databases">
        <authorList>
            <person name="Fouks B."/>
        </authorList>
    </citation>
    <scope>NUCLEOTIDE SEQUENCE</scope>
    <source>
        <strain evidence="1">Stay&amp;Tobe</strain>
        <tissue evidence="1">Testes</tissue>
    </source>
</reference>